<dbReference type="InterPro" id="IPR036388">
    <property type="entry name" value="WH-like_DNA-bd_sf"/>
</dbReference>
<dbReference type="InterPro" id="IPR036390">
    <property type="entry name" value="WH_DNA-bd_sf"/>
</dbReference>
<dbReference type="PANTHER" id="PTHR33169">
    <property type="entry name" value="PADR-FAMILY TRANSCRIPTIONAL REGULATOR"/>
    <property type="match status" value="1"/>
</dbReference>
<dbReference type="AlphaFoldDB" id="A0A1H4GZK1"/>
<dbReference type="OrthoDB" id="9808017at2"/>
<sequence>MYVGKLYICVMSTTNGMLKGSLQTIILKLLQENEKMYGYEITQKVKEITNGEILLTEGSMYPSLHKMEADGILTTTTEMVDNRIRKYYALTKEGKIAVETKLQEARSFIGNLELLLSLNSKLS</sequence>
<dbReference type="STRING" id="425514.SAMN05443550_11267"/>
<dbReference type="SUPFAM" id="SSF46785">
    <property type="entry name" value="Winged helix' DNA-binding domain"/>
    <property type="match status" value="1"/>
</dbReference>
<proteinExistence type="predicted"/>
<evidence type="ECO:0000259" key="1">
    <source>
        <dbReference type="Pfam" id="PF03551"/>
    </source>
</evidence>
<gene>
    <name evidence="2" type="ORF">SAMN05443550_11267</name>
</gene>
<evidence type="ECO:0000313" key="2">
    <source>
        <dbReference type="EMBL" id="SEB14781.1"/>
    </source>
</evidence>
<dbReference type="EMBL" id="FNRA01000012">
    <property type="protein sequence ID" value="SEB14781.1"/>
    <property type="molecule type" value="Genomic_DNA"/>
</dbReference>
<organism evidence="2 3">
    <name type="scientific">Pedobacter hartonius</name>
    <dbReference type="NCBI Taxonomy" id="425514"/>
    <lineage>
        <taxon>Bacteria</taxon>
        <taxon>Pseudomonadati</taxon>
        <taxon>Bacteroidota</taxon>
        <taxon>Sphingobacteriia</taxon>
        <taxon>Sphingobacteriales</taxon>
        <taxon>Sphingobacteriaceae</taxon>
        <taxon>Pedobacter</taxon>
    </lineage>
</organism>
<dbReference type="Pfam" id="PF03551">
    <property type="entry name" value="PadR"/>
    <property type="match status" value="1"/>
</dbReference>
<dbReference type="GO" id="GO:0003677">
    <property type="term" value="F:DNA binding"/>
    <property type="evidence" value="ECO:0007669"/>
    <property type="project" value="UniProtKB-KW"/>
</dbReference>
<protein>
    <submittedName>
        <fullName evidence="2">DNA-binding transcriptional regulator, PadR family</fullName>
    </submittedName>
</protein>
<name>A0A1H4GZK1_9SPHI</name>
<dbReference type="InterPro" id="IPR052509">
    <property type="entry name" value="Metal_resp_DNA-bind_regulator"/>
</dbReference>
<reference evidence="2 3" key="1">
    <citation type="submission" date="2016-10" db="EMBL/GenBank/DDBJ databases">
        <authorList>
            <person name="de Groot N.N."/>
        </authorList>
    </citation>
    <scope>NUCLEOTIDE SEQUENCE [LARGE SCALE GENOMIC DNA]</scope>
    <source>
        <strain evidence="2 3">DSM 19033</strain>
    </source>
</reference>
<keyword evidence="2" id="KW-0238">DNA-binding</keyword>
<dbReference type="PANTHER" id="PTHR33169:SF14">
    <property type="entry name" value="TRANSCRIPTIONAL REGULATOR RV3488"/>
    <property type="match status" value="1"/>
</dbReference>
<accession>A0A1H4GZK1</accession>
<evidence type="ECO:0000313" key="3">
    <source>
        <dbReference type="Proteomes" id="UP000198850"/>
    </source>
</evidence>
<dbReference type="Gene3D" id="1.10.10.10">
    <property type="entry name" value="Winged helix-like DNA-binding domain superfamily/Winged helix DNA-binding domain"/>
    <property type="match status" value="1"/>
</dbReference>
<dbReference type="Proteomes" id="UP000198850">
    <property type="component" value="Unassembled WGS sequence"/>
</dbReference>
<dbReference type="InterPro" id="IPR005149">
    <property type="entry name" value="Tscrpt_reg_PadR_N"/>
</dbReference>
<feature type="domain" description="Transcription regulator PadR N-terminal" evidence="1">
    <location>
        <begin position="26"/>
        <end position="98"/>
    </location>
</feature>
<keyword evidence="3" id="KW-1185">Reference proteome</keyword>